<accession>A0A8J3FTI3</accession>
<dbReference type="Proteomes" id="UP000637578">
    <property type="component" value="Unassembled WGS sequence"/>
</dbReference>
<dbReference type="AlphaFoldDB" id="A0A8J3FTI3"/>
<reference evidence="2" key="1">
    <citation type="journal article" date="2014" name="Int. J. Syst. Evol. Microbiol.">
        <title>Complete genome sequence of Corynebacterium casei LMG S-19264T (=DSM 44701T), isolated from a smear-ripened cheese.</title>
        <authorList>
            <consortium name="US DOE Joint Genome Institute (JGI-PGF)"/>
            <person name="Walter F."/>
            <person name="Albersmeier A."/>
            <person name="Kalinowski J."/>
            <person name="Ruckert C."/>
        </authorList>
    </citation>
    <scope>NUCLEOTIDE SEQUENCE</scope>
    <source>
        <strain evidence="2">CGMCC 4.5737</strain>
    </source>
</reference>
<evidence type="ECO:0000313" key="2">
    <source>
        <dbReference type="EMBL" id="GGM49883.1"/>
    </source>
</evidence>
<name>A0A8J3FTI3_9PSEU</name>
<organism evidence="2 3">
    <name type="scientific">Longimycelium tulufanense</name>
    <dbReference type="NCBI Taxonomy" id="907463"/>
    <lineage>
        <taxon>Bacteria</taxon>
        <taxon>Bacillati</taxon>
        <taxon>Actinomycetota</taxon>
        <taxon>Actinomycetes</taxon>
        <taxon>Pseudonocardiales</taxon>
        <taxon>Pseudonocardiaceae</taxon>
        <taxon>Longimycelium</taxon>
    </lineage>
</organism>
<evidence type="ECO:0000313" key="3">
    <source>
        <dbReference type="Proteomes" id="UP000637578"/>
    </source>
</evidence>
<dbReference type="EMBL" id="BMMK01000007">
    <property type="protein sequence ID" value="GGM49883.1"/>
    <property type="molecule type" value="Genomic_DNA"/>
</dbReference>
<gene>
    <name evidence="2" type="ORF">GCM10012275_20990</name>
</gene>
<proteinExistence type="predicted"/>
<keyword evidence="3" id="KW-1185">Reference proteome</keyword>
<comment type="caution">
    <text evidence="2">The sequence shown here is derived from an EMBL/GenBank/DDBJ whole genome shotgun (WGS) entry which is preliminary data.</text>
</comment>
<sequence>MYIDSTPQPCHRCVRPTVLATYSWGRQWVHVGSWRKECEAPLSDPRDLLPSPVHASRDPR</sequence>
<feature type="region of interest" description="Disordered" evidence="1">
    <location>
        <begin position="41"/>
        <end position="60"/>
    </location>
</feature>
<protein>
    <submittedName>
        <fullName evidence="2">Uncharacterized protein</fullName>
    </submittedName>
</protein>
<evidence type="ECO:0000256" key="1">
    <source>
        <dbReference type="SAM" id="MobiDB-lite"/>
    </source>
</evidence>
<reference evidence="2" key="2">
    <citation type="submission" date="2020-09" db="EMBL/GenBank/DDBJ databases">
        <authorList>
            <person name="Sun Q."/>
            <person name="Zhou Y."/>
        </authorList>
    </citation>
    <scope>NUCLEOTIDE SEQUENCE</scope>
    <source>
        <strain evidence="2">CGMCC 4.5737</strain>
    </source>
</reference>